<dbReference type="CDD" id="cd00170">
    <property type="entry name" value="SEC14"/>
    <property type="match status" value="1"/>
</dbReference>
<dbReference type="InterPro" id="IPR036273">
    <property type="entry name" value="CRAL/TRIO_N_dom_sf"/>
</dbReference>
<evidence type="ECO:0000256" key="5">
    <source>
        <dbReference type="PROSITE-ProRule" id="PRU01087"/>
    </source>
</evidence>
<feature type="transmembrane region" description="Helical" evidence="7">
    <location>
        <begin position="571"/>
        <end position="592"/>
    </location>
</feature>
<keyword evidence="11" id="KW-1185">Reference proteome</keyword>
<feature type="transmembrane region" description="Helical" evidence="7">
    <location>
        <begin position="663"/>
        <end position="687"/>
    </location>
</feature>
<dbReference type="InterPro" id="IPR001251">
    <property type="entry name" value="CRAL-TRIO_dom"/>
</dbReference>
<evidence type="ECO:0000256" key="4">
    <source>
        <dbReference type="ARBA" id="ARBA00023136"/>
    </source>
</evidence>
<comment type="caution">
    <text evidence="10">The sequence shown here is derived from an EMBL/GenBank/DDBJ whole genome shotgun (WGS) entry which is preliminary data.</text>
</comment>
<dbReference type="SMART" id="SM00516">
    <property type="entry name" value="SEC14"/>
    <property type="match status" value="1"/>
</dbReference>
<evidence type="ECO:0000256" key="7">
    <source>
        <dbReference type="SAM" id="Phobius"/>
    </source>
</evidence>
<dbReference type="PROSITE" id="PS51751">
    <property type="entry name" value="EXPERA"/>
    <property type="match status" value="1"/>
</dbReference>
<dbReference type="SMART" id="SM01100">
    <property type="entry name" value="CRAL_TRIO_N"/>
    <property type="match status" value="1"/>
</dbReference>
<evidence type="ECO:0000256" key="3">
    <source>
        <dbReference type="ARBA" id="ARBA00022989"/>
    </source>
</evidence>
<feature type="transmembrane region" description="Helical" evidence="7">
    <location>
        <begin position="629"/>
        <end position="651"/>
    </location>
</feature>
<evidence type="ECO:0000259" key="9">
    <source>
        <dbReference type="PROSITE" id="PS51751"/>
    </source>
</evidence>
<feature type="region of interest" description="Disordered" evidence="6">
    <location>
        <begin position="1007"/>
        <end position="1054"/>
    </location>
</feature>
<feature type="transmembrane region" description="Helical" evidence="7">
    <location>
        <begin position="817"/>
        <end position="840"/>
    </location>
</feature>
<evidence type="ECO:0000256" key="1">
    <source>
        <dbReference type="ARBA" id="ARBA00004141"/>
    </source>
</evidence>
<dbReference type="PANTHER" id="PTHR45657">
    <property type="entry name" value="CRAL-TRIO DOMAIN-CONTAINING PROTEIN YKL091C-RELATED"/>
    <property type="match status" value="1"/>
</dbReference>
<dbReference type="SUPFAM" id="SSF46938">
    <property type="entry name" value="CRAL/TRIO N-terminal domain"/>
    <property type="match status" value="1"/>
</dbReference>
<dbReference type="Proteomes" id="UP001165085">
    <property type="component" value="Unassembled WGS sequence"/>
</dbReference>
<dbReference type="OrthoDB" id="203812at2759"/>
<dbReference type="EMBL" id="BRXY01000411">
    <property type="protein sequence ID" value="GMH93342.1"/>
    <property type="molecule type" value="Genomic_DNA"/>
</dbReference>
<dbReference type="SUPFAM" id="SSF52087">
    <property type="entry name" value="CRAL/TRIO domain"/>
    <property type="match status" value="1"/>
</dbReference>
<evidence type="ECO:0000256" key="2">
    <source>
        <dbReference type="ARBA" id="ARBA00022692"/>
    </source>
</evidence>
<dbReference type="AlphaFoldDB" id="A0A9W7BMX0"/>
<keyword evidence="4 5" id="KW-0472">Membrane</keyword>
<dbReference type="GO" id="GO:0016020">
    <property type="term" value="C:membrane"/>
    <property type="evidence" value="ECO:0007669"/>
    <property type="project" value="UniProtKB-SubCell"/>
</dbReference>
<dbReference type="Gene3D" id="3.40.525.10">
    <property type="entry name" value="CRAL-TRIO lipid binding domain"/>
    <property type="match status" value="1"/>
</dbReference>
<feature type="transmembrane region" description="Helical" evidence="7">
    <location>
        <begin position="936"/>
        <end position="960"/>
    </location>
</feature>
<feature type="transmembrane region" description="Helical" evidence="7">
    <location>
        <begin position="751"/>
        <end position="773"/>
    </location>
</feature>
<feature type="domain" description="CRAL-TRIO" evidence="8">
    <location>
        <begin position="137"/>
        <end position="312"/>
    </location>
</feature>
<keyword evidence="3 5" id="KW-1133">Transmembrane helix</keyword>
<evidence type="ECO:0008006" key="12">
    <source>
        <dbReference type="Google" id="ProtNLM"/>
    </source>
</evidence>
<organism evidence="10 11">
    <name type="scientific">Triparma strigata</name>
    <dbReference type="NCBI Taxonomy" id="1606541"/>
    <lineage>
        <taxon>Eukaryota</taxon>
        <taxon>Sar</taxon>
        <taxon>Stramenopiles</taxon>
        <taxon>Ochrophyta</taxon>
        <taxon>Bolidophyceae</taxon>
        <taxon>Parmales</taxon>
        <taxon>Triparmaceae</taxon>
        <taxon>Triparma</taxon>
    </lineage>
</organism>
<feature type="transmembrane region" description="Helical" evidence="7">
    <location>
        <begin position="903"/>
        <end position="924"/>
    </location>
</feature>
<comment type="subcellular location">
    <subcellularLocation>
        <location evidence="1">Membrane</location>
        <topology evidence="1">Multi-pass membrane protein</topology>
    </subcellularLocation>
</comment>
<evidence type="ECO:0000256" key="6">
    <source>
        <dbReference type="SAM" id="MobiDB-lite"/>
    </source>
</evidence>
<feature type="transmembrane region" description="Helical" evidence="7">
    <location>
        <begin position="448"/>
        <end position="470"/>
    </location>
</feature>
<dbReference type="InterPro" id="IPR036865">
    <property type="entry name" value="CRAL-TRIO_dom_sf"/>
</dbReference>
<feature type="transmembrane region" description="Helical" evidence="7">
    <location>
        <begin position="699"/>
        <end position="723"/>
    </location>
</feature>
<feature type="transmembrane region" description="Helical" evidence="7">
    <location>
        <begin position="482"/>
        <end position="508"/>
    </location>
</feature>
<dbReference type="InterPro" id="IPR051026">
    <property type="entry name" value="PI/PC_transfer"/>
</dbReference>
<protein>
    <recommendedName>
        <fullName evidence="12">CRAL-TRIO domain-containing protein</fullName>
    </recommendedName>
</protein>
<name>A0A9W7BMX0_9STRA</name>
<feature type="transmembrane region" description="Helical" evidence="7">
    <location>
        <begin position="871"/>
        <end position="891"/>
    </location>
</feature>
<evidence type="ECO:0000313" key="10">
    <source>
        <dbReference type="EMBL" id="GMH93342.1"/>
    </source>
</evidence>
<feature type="transmembrane region" description="Helical" evidence="7">
    <location>
        <begin position="520"/>
        <end position="540"/>
    </location>
</feature>
<dbReference type="PROSITE" id="PS50191">
    <property type="entry name" value="CRAL_TRIO"/>
    <property type="match status" value="1"/>
</dbReference>
<dbReference type="Pfam" id="PF00650">
    <property type="entry name" value="CRAL_TRIO"/>
    <property type="match status" value="1"/>
</dbReference>
<feature type="domain" description="EXPERA" evidence="9">
    <location>
        <begin position="815"/>
        <end position="958"/>
    </location>
</feature>
<accession>A0A9W7BMX0</accession>
<dbReference type="Pfam" id="PF03765">
    <property type="entry name" value="CRAL_TRIO_N"/>
    <property type="match status" value="1"/>
</dbReference>
<keyword evidence="2 5" id="KW-0812">Transmembrane</keyword>
<dbReference type="InterPro" id="IPR033118">
    <property type="entry name" value="EXPERA"/>
</dbReference>
<reference evidence="11" key="1">
    <citation type="journal article" date="2023" name="Commun. Biol.">
        <title>Genome analysis of Parmales, the sister group of diatoms, reveals the evolutionary specialization of diatoms from phago-mixotrophs to photoautotrophs.</title>
        <authorList>
            <person name="Ban H."/>
            <person name="Sato S."/>
            <person name="Yoshikawa S."/>
            <person name="Yamada K."/>
            <person name="Nakamura Y."/>
            <person name="Ichinomiya M."/>
            <person name="Sato N."/>
            <person name="Blanc-Mathieu R."/>
            <person name="Endo H."/>
            <person name="Kuwata A."/>
            <person name="Ogata H."/>
        </authorList>
    </citation>
    <scope>NUCLEOTIDE SEQUENCE [LARGE SCALE GENOMIC DNA]</scope>
    <source>
        <strain evidence="11">NIES 3701</strain>
    </source>
</reference>
<sequence length="1054" mass="117840">MHLWAPKSTMDTELATLNSSDAGKYDKLLPYHANNSLKLDAGYLGHLNPSQSSALESFSAIFAPKPGSPSLFDKAYPDASGWQRTSVFLRFLRARKFSIPDAEKMLRANIEYRLTNDINALAKLETISEVFDNYDIDYSDVAKYYPHSTIGFDTQGRPVTYKLWGTFEVWNLKKMTSLDNLVKFHVWEQERLFEDMVRWSEERGYHCETITAVIDIKGMRLRQITKDFLYLLKHMAAVDQNHYPERMGTTYIINCPSMFSMVWKGIVPWLDKNTAAKIKILASEKEWKPVLHESIGIDQLPPIYQGLNTAVNPVMAEFFGVDPSKIQSDLRSSDLRSGTFQAGDRSMYDIFDNSPPANLPEPIVLDNSSASGSDFHSARNADSIDLENPNPVTPTHRQMGYETPAPGGWRCCGRIPCFRPCYTKEGKSRLQGHLLTLPLRMLCFFTDVCNILMMIIATAIIVSVSIFISSDVWNEYSGVVNVLIWIAVVTVTLGAVLLIVGFDGVLAVHHQNTHLLKFHYVTLFSLSSCLALISIVSLIYGSNIDDLLKSYVSSDSDGDSDSDIIDQFKDMHYAIAGITGAASLFAYIPGILGSTVRKRFQAIFDNASKQGITEVFYKSNIQKIRQLRVVLRCSNSMSFFFAFACIGFGLYGTRQAMEYQLNFSVYAPFLLFLLGIVLTFISAMAFWASSSVKPEVFTAYGYMTVPFLIGIIAFGVSSFFQAYTMSADRIPDSVVEAETDTKETIAAKVKATLIVSGVLECMTAFFFVQNLLVTRKLFVNLVKSKRAVKWRREQIANEVGVSMKDQEELENLSRTELVMATASILCGFLYIFFDGSYMIFSDYVSQRDGWVTALWREMSHVDDRYIVNDPFVLSSVYFGALVLGPSNILYAWSLLTRKRFTHVLGIILSTSVLVTQLFYFSTVLVKGSLVFDKADIAIAFWFFVYAGFFRVVWPLFVVIYEAKRAVGLFFEHVDISQRLKQEEETIGLDAAQVLFGGSSDDLAKMAEKVERGEGGGGGGSPSPSQSDGGGGGGSSNGAERGLRMRMVPYKETSV</sequence>
<evidence type="ECO:0000313" key="11">
    <source>
        <dbReference type="Proteomes" id="UP001165085"/>
    </source>
</evidence>
<evidence type="ECO:0000259" key="8">
    <source>
        <dbReference type="PROSITE" id="PS50191"/>
    </source>
</evidence>
<gene>
    <name evidence="10" type="ORF">TrST_g13808</name>
</gene>
<proteinExistence type="predicted"/>
<dbReference type="PANTHER" id="PTHR45657:SF1">
    <property type="entry name" value="CRAL-TRIO DOMAIN-CONTAINING PROTEIN YKL091C-RELATED"/>
    <property type="match status" value="1"/>
</dbReference>
<dbReference type="InterPro" id="IPR011074">
    <property type="entry name" value="CRAL/TRIO_N_dom"/>
</dbReference>